<dbReference type="PANTHER" id="PTHR42878">
    <property type="entry name" value="TWO-COMPONENT HISTIDINE KINASE"/>
    <property type="match status" value="1"/>
</dbReference>
<feature type="transmembrane region" description="Helical" evidence="13">
    <location>
        <begin position="146"/>
        <end position="168"/>
    </location>
</feature>
<dbReference type="SMART" id="SM00387">
    <property type="entry name" value="HATPase_c"/>
    <property type="match status" value="1"/>
</dbReference>
<dbReference type="InterPro" id="IPR003594">
    <property type="entry name" value="HATPase_dom"/>
</dbReference>
<keyword evidence="9" id="KW-0067">ATP-binding</keyword>
<feature type="domain" description="PAC" evidence="15">
    <location>
        <begin position="298"/>
        <end position="351"/>
    </location>
</feature>
<dbReference type="CDD" id="cd00130">
    <property type="entry name" value="PAS"/>
    <property type="match status" value="1"/>
</dbReference>
<dbReference type="SMART" id="SM00091">
    <property type="entry name" value="PAS"/>
    <property type="match status" value="1"/>
</dbReference>
<reference evidence="16 17" key="1">
    <citation type="submission" date="2024-09" db="EMBL/GenBank/DDBJ databases">
        <authorList>
            <person name="Sun Q."/>
            <person name="Mori K."/>
        </authorList>
    </citation>
    <scope>NUCLEOTIDE SEQUENCE [LARGE SCALE GENOMIC DNA]</scope>
    <source>
        <strain evidence="16 17">CCM 4839</strain>
    </source>
</reference>
<dbReference type="InterPro" id="IPR003661">
    <property type="entry name" value="HisK_dim/P_dom"/>
</dbReference>
<feature type="transmembrane region" description="Helical" evidence="13">
    <location>
        <begin position="206"/>
        <end position="224"/>
    </location>
</feature>
<dbReference type="Gene3D" id="1.10.287.130">
    <property type="match status" value="1"/>
</dbReference>
<dbReference type="Gene3D" id="3.30.565.10">
    <property type="entry name" value="Histidine kinase-like ATPase, C-terminal domain"/>
    <property type="match status" value="1"/>
</dbReference>
<dbReference type="EC" id="2.7.13.3" evidence="3"/>
<feature type="transmembrane region" description="Helical" evidence="13">
    <location>
        <begin position="180"/>
        <end position="200"/>
    </location>
</feature>
<feature type="transmembrane region" description="Helical" evidence="13">
    <location>
        <begin position="6"/>
        <end position="26"/>
    </location>
</feature>
<dbReference type="InterPro" id="IPR000014">
    <property type="entry name" value="PAS"/>
</dbReference>
<feature type="transmembrane region" description="Helical" evidence="13">
    <location>
        <begin position="98"/>
        <end position="116"/>
    </location>
</feature>
<keyword evidence="6 13" id="KW-0812">Transmembrane</keyword>
<keyword evidence="10 13" id="KW-1133">Transmembrane helix</keyword>
<dbReference type="Pfam" id="PF02518">
    <property type="entry name" value="HATPase_c"/>
    <property type="match status" value="1"/>
</dbReference>
<evidence type="ECO:0000256" key="2">
    <source>
        <dbReference type="ARBA" id="ARBA00004141"/>
    </source>
</evidence>
<organism evidence="16 17">
    <name type="scientific">Paenibacillus mendelii</name>
    <dbReference type="NCBI Taxonomy" id="206163"/>
    <lineage>
        <taxon>Bacteria</taxon>
        <taxon>Bacillati</taxon>
        <taxon>Bacillota</taxon>
        <taxon>Bacilli</taxon>
        <taxon>Bacillales</taxon>
        <taxon>Paenibacillaceae</taxon>
        <taxon>Paenibacillus</taxon>
    </lineage>
</organism>
<evidence type="ECO:0000256" key="11">
    <source>
        <dbReference type="ARBA" id="ARBA00023012"/>
    </source>
</evidence>
<dbReference type="InterPro" id="IPR031621">
    <property type="entry name" value="HisKA_7TM"/>
</dbReference>
<evidence type="ECO:0000256" key="8">
    <source>
        <dbReference type="ARBA" id="ARBA00022777"/>
    </source>
</evidence>
<keyword evidence="12 13" id="KW-0472">Membrane</keyword>
<evidence type="ECO:0000256" key="7">
    <source>
        <dbReference type="ARBA" id="ARBA00022741"/>
    </source>
</evidence>
<dbReference type="InterPro" id="IPR050351">
    <property type="entry name" value="BphY/WalK/GraS-like"/>
</dbReference>
<evidence type="ECO:0000256" key="6">
    <source>
        <dbReference type="ARBA" id="ARBA00022692"/>
    </source>
</evidence>
<keyword evidence="11" id="KW-0902">Two-component regulatory system</keyword>
<evidence type="ECO:0000256" key="12">
    <source>
        <dbReference type="ARBA" id="ARBA00023136"/>
    </source>
</evidence>
<keyword evidence="4" id="KW-0597">Phosphoprotein</keyword>
<sequence length="600" mass="68292">MSFQMSMFLLLLVATILMLFVSYLSFRKRKIEVAAYNALVMLSASFYSFGYAFEVMSTDPGRVRLWLGIQYIGIPFISTFWLLLVIFYTGHRALLKRWVILLLFTIPALTLVLHYTNDLHHFYYKDIQYDFNTSHLSPVLLLKGPWYWVQVSYNYVLASAGMFLFTVMYLKAVPLVRKQVVLMMLGGAAPWLSNLMYLGFQGIHLDWTPFGFTLSGLIYIWGIYRFNLLRLGPLALQTVFETMQDGVIIVDYDNNITHSNEAAKGIFGELPALPDRLKSIYDVLSAHPDLLSKLKEPMNSENQISIRQDEKMRYYHVKISVIRDRDRHILGKMLILSDITQITEYQDTLLSNAEQLAELNAFKDKLFTVVTHDIRDPLALLVNLTEIIEEDFVDAGSEEFNVFHEVSSQVRDTYMLVENLLDWFRSQKGKASFSPLVWDLALIVQKSVATMEARSELKHIHLISSVHEGILVFADKEMMDLVLRNLLSNAIKFTEIGGHIHIEARQEEGKVTVLVRDSGVGVDPKVGGSLFHDVQQGSKAGTDGEKGSGLGLYLCAKFVHLNGGNIWFESNTDHGSTFLFTLPAKDTVRAQLRIEKELAL</sequence>
<keyword evidence="7" id="KW-0547">Nucleotide-binding</keyword>
<gene>
    <name evidence="16" type="ORF">ACFFJ8_19805</name>
</gene>
<comment type="caution">
    <text evidence="16">The sequence shown here is derived from an EMBL/GenBank/DDBJ whole genome shotgun (WGS) entry which is preliminary data.</text>
</comment>
<dbReference type="PANTHER" id="PTHR42878:SF7">
    <property type="entry name" value="SENSOR HISTIDINE KINASE GLRK"/>
    <property type="match status" value="1"/>
</dbReference>
<dbReference type="PROSITE" id="PS50109">
    <property type="entry name" value="HIS_KIN"/>
    <property type="match status" value="1"/>
</dbReference>
<keyword evidence="17" id="KW-1185">Reference proteome</keyword>
<dbReference type="InterPro" id="IPR035965">
    <property type="entry name" value="PAS-like_dom_sf"/>
</dbReference>
<evidence type="ECO:0000313" key="16">
    <source>
        <dbReference type="EMBL" id="MFC0393605.1"/>
    </source>
</evidence>
<dbReference type="Proteomes" id="UP001589818">
    <property type="component" value="Unassembled WGS sequence"/>
</dbReference>
<evidence type="ECO:0000256" key="1">
    <source>
        <dbReference type="ARBA" id="ARBA00000085"/>
    </source>
</evidence>
<evidence type="ECO:0000256" key="13">
    <source>
        <dbReference type="SAM" id="Phobius"/>
    </source>
</evidence>
<evidence type="ECO:0000259" key="14">
    <source>
        <dbReference type="PROSITE" id="PS50109"/>
    </source>
</evidence>
<dbReference type="SMART" id="SM00388">
    <property type="entry name" value="HisKA"/>
    <property type="match status" value="1"/>
</dbReference>
<dbReference type="Pfam" id="PF00989">
    <property type="entry name" value="PAS"/>
    <property type="match status" value="1"/>
</dbReference>
<dbReference type="InterPro" id="IPR000700">
    <property type="entry name" value="PAS-assoc_C"/>
</dbReference>
<dbReference type="SUPFAM" id="SSF55874">
    <property type="entry name" value="ATPase domain of HSP90 chaperone/DNA topoisomerase II/histidine kinase"/>
    <property type="match status" value="1"/>
</dbReference>
<dbReference type="PROSITE" id="PS50113">
    <property type="entry name" value="PAC"/>
    <property type="match status" value="1"/>
</dbReference>
<dbReference type="InterPro" id="IPR036890">
    <property type="entry name" value="HATPase_C_sf"/>
</dbReference>
<dbReference type="GO" id="GO:0016301">
    <property type="term" value="F:kinase activity"/>
    <property type="evidence" value="ECO:0007669"/>
    <property type="project" value="UniProtKB-KW"/>
</dbReference>
<dbReference type="InterPro" id="IPR005467">
    <property type="entry name" value="His_kinase_dom"/>
</dbReference>
<comment type="catalytic activity">
    <reaction evidence="1">
        <text>ATP + protein L-histidine = ADP + protein N-phospho-L-histidine.</text>
        <dbReference type="EC" id="2.7.13.3"/>
    </reaction>
</comment>
<comment type="subcellular location">
    <subcellularLocation>
        <location evidence="2">Membrane</location>
        <topology evidence="2">Multi-pass membrane protein</topology>
    </subcellularLocation>
</comment>
<evidence type="ECO:0000259" key="15">
    <source>
        <dbReference type="PROSITE" id="PS50113"/>
    </source>
</evidence>
<dbReference type="Pfam" id="PF16927">
    <property type="entry name" value="HisKA_7TM"/>
    <property type="match status" value="1"/>
</dbReference>
<dbReference type="InterPro" id="IPR013767">
    <property type="entry name" value="PAS_fold"/>
</dbReference>
<dbReference type="EMBL" id="JBHLVF010000034">
    <property type="protein sequence ID" value="MFC0393605.1"/>
    <property type="molecule type" value="Genomic_DNA"/>
</dbReference>
<feature type="transmembrane region" description="Helical" evidence="13">
    <location>
        <begin position="65"/>
        <end position="86"/>
    </location>
</feature>
<name>A0ABV6JCH3_9BACL</name>
<evidence type="ECO:0000256" key="4">
    <source>
        <dbReference type="ARBA" id="ARBA00022553"/>
    </source>
</evidence>
<dbReference type="InterPro" id="IPR036097">
    <property type="entry name" value="HisK_dim/P_sf"/>
</dbReference>
<dbReference type="SUPFAM" id="SSF47384">
    <property type="entry name" value="Homodimeric domain of signal transducing histidine kinase"/>
    <property type="match status" value="1"/>
</dbReference>
<dbReference type="SUPFAM" id="SSF55785">
    <property type="entry name" value="PYP-like sensor domain (PAS domain)"/>
    <property type="match status" value="1"/>
</dbReference>
<protein>
    <recommendedName>
        <fullName evidence="3">histidine kinase</fullName>
        <ecNumber evidence="3">2.7.13.3</ecNumber>
    </recommendedName>
</protein>
<dbReference type="RefSeq" id="WP_204821639.1">
    <property type="nucleotide sequence ID" value="NZ_JANHOF010000008.1"/>
</dbReference>
<accession>A0ABV6JCH3</accession>
<evidence type="ECO:0000256" key="3">
    <source>
        <dbReference type="ARBA" id="ARBA00012438"/>
    </source>
</evidence>
<proteinExistence type="predicted"/>
<evidence type="ECO:0000256" key="9">
    <source>
        <dbReference type="ARBA" id="ARBA00022840"/>
    </source>
</evidence>
<evidence type="ECO:0000256" key="5">
    <source>
        <dbReference type="ARBA" id="ARBA00022679"/>
    </source>
</evidence>
<evidence type="ECO:0000256" key="10">
    <source>
        <dbReference type="ARBA" id="ARBA00022989"/>
    </source>
</evidence>
<keyword evidence="8 16" id="KW-0418">Kinase</keyword>
<feature type="transmembrane region" description="Helical" evidence="13">
    <location>
        <begin position="33"/>
        <end position="53"/>
    </location>
</feature>
<dbReference type="Gene3D" id="3.30.450.20">
    <property type="entry name" value="PAS domain"/>
    <property type="match status" value="1"/>
</dbReference>
<dbReference type="PRINTS" id="PR00344">
    <property type="entry name" value="BCTRLSENSOR"/>
</dbReference>
<dbReference type="InterPro" id="IPR004358">
    <property type="entry name" value="Sig_transdc_His_kin-like_C"/>
</dbReference>
<feature type="domain" description="Histidine kinase" evidence="14">
    <location>
        <begin position="369"/>
        <end position="586"/>
    </location>
</feature>
<evidence type="ECO:0000313" key="17">
    <source>
        <dbReference type="Proteomes" id="UP001589818"/>
    </source>
</evidence>
<keyword evidence="5" id="KW-0808">Transferase</keyword>